<reference evidence="3" key="1">
    <citation type="submission" date="2011-12" db="EMBL/GenBank/DDBJ databases">
        <title>Complete sequence of Methanoregula formicicum SMSP.</title>
        <authorList>
            <person name="Lucas S."/>
            <person name="Han J."/>
            <person name="Lapidus A."/>
            <person name="Cheng J.-F."/>
            <person name="Goodwin L."/>
            <person name="Pitluck S."/>
            <person name="Peters L."/>
            <person name="Ovchinnikova G."/>
            <person name="Teshima H."/>
            <person name="Detter J.C."/>
            <person name="Han C."/>
            <person name="Tapia R."/>
            <person name="Land M."/>
            <person name="Hauser L."/>
            <person name="Kyrpides N."/>
            <person name="Ivanova N."/>
            <person name="Pagani I."/>
            <person name="Imachi H."/>
            <person name="Tamaki H."/>
            <person name="Sekiguchi Y."/>
            <person name="Kamagata Y."/>
            <person name="Cadillo-Quiroz H."/>
            <person name="Zinder S."/>
            <person name="Liu W.-T."/>
            <person name="Woyke T."/>
        </authorList>
    </citation>
    <scope>NUCLEOTIDE SEQUENCE [LARGE SCALE GENOMIC DNA]</scope>
    <source>
        <strain evidence="3">DSM 22288 / NBRC 105244 / SMSP</strain>
    </source>
</reference>
<dbReference type="OrthoDB" id="377671at2157"/>
<dbReference type="AlphaFoldDB" id="L0HIS4"/>
<protein>
    <recommendedName>
        <fullName evidence="1">Co-chaperone DjlA N-terminal domain-containing protein</fullName>
    </recommendedName>
</protein>
<dbReference type="CDD" id="cd07176">
    <property type="entry name" value="terB"/>
    <property type="match status" value="1"/>
</dbReference>
<reference evidence="2 3" key="2">
    <citation type="journal article" date="2014" name="Genome Announc.">
        <title>Complete Genome Sequence of Methanoregula formicica SMSPT, a Mesophilic Hydrogenotrophic Methanogen Isolated from a Methanogenic Upflow Anaerobic Sludge Blanket Reactor.</title>
        <authorList>
            <person name="Yamamoto K."/>
            <person name="Tamaki H."/>
            <person name="Cadillo-Quiroz H."/>
            <person name="Imachi H."/>
            <person name="Kyrpides N."/>
            <person name="Woyke T."/>
            <person name="Goodwin L."/>
            <person name="Zinder S.H."/>
            <person name="Kamagata Y."/>
            <person name="Liu W.T."/>
        </authorList>
    </citation>
    <scope>NUCLEOTIDE SEQUENCE [LARGE SCALE GENOMIC DNA]</scope>
    <source>
        <strain evidence="3">DSM 22288 / NBRC 105244 / SMSP</strain>
    </source>
</reference>
<dbReference type="RefSeq" id="WP_015285957.1">
    <property type="nucleotide sequence ID" value="NC_019943.1"/>
</dbReference>
<organism evidence="2 3">
    <name type="scientific">Methanoregula formicica (strain DSM 22288 / NBRC 105244 / SMSP)</name>
    <dbReference type="NCBI Taxonomy" id="593750"/>
    <lineage>
        <taxon>Archaea</taxon>
        <taxon>Methanobacteriati</taxon>
        <taxon>Methanobacteriota</taxon>
        <taxon>Stenosarchaea group</taxon>
        <taxon>Methanomicrobia</taxon>
        <taxon>Methanomicrobiales</taxon>
        <taxon>Methanoregulaceae</taxon>
        <taxon>Methanoregula</taxon>
    </lineage>
</organism>
<proteinExistence type="predicted"/>
<dbReference type="HOGENOM" id="CLU_1860699_0_0_2"/>
<evidence type="ECO:0000313" key="2">
    <source>
        <dbReference type="EMBL" id="AGB02994.1"/>
    </source>
</evidence>
<dbReference type="InterPro" id="IPR029024">
    <property type="entry name" value="TerB-like"/>
</dbReference>
<evidence type="ECO:0000259" key="1">
    <source>
        <dbReference type="Pfam" id="PF05099"/>
    </source>
</evidence>
<dbReference type="EMBL" id="CP003167">
    <property type="protein sequence ID" value="AGB02994.1"/>
    <property type="molecule type" value="Genomic_DNA"/>
</dbReference>
<dbReference type="Pfam" id="PF05099">
    <property type="entry name" value="TerB"/>
    <property type="match status" value="1"/>
</dbReference>
<dbReference type="GeneID" id="25397819"/>
<feature type="domain" description="Co-chaperone DjlA N-terminal" evidence="1">
    <location>
        <begin position="19"/>
        <end position="120"/>
    </location>
</feature>
<dbReference type="eggNOG" id="arCOG14251">
    <property type="taxonomic scope" value="Archaea"/>
</dbReference>
<sequence length="137" mass="14497" precursor="true">MGIFDKLTGKPATLTPKSALVLSAITVIAADGVIDEAEINDLAKIVRGDKKSIQTAMDVLKANKFPGVIDMVAATLDEKQKLATLAILCDLAMADGVLAGEEKAVLQMYMDKFGVSEAALKPIIEAIAIKNDFSIFS</sequence>
<dbReference type="InParanoid" id="L0HIS4"/>
<dbReference type="SUPFAM" id="SSF158682">
    <property type="entry name" value="TerB-like"/>
    <property type="match status" value="1"/>
</dbReference>
<keyword evidence="3" id="KW-1185">Reference proteome</keyword>
<dbReference type="Gene3D" id="1.10.3680.10">
    <property type="entry name" value="TerB-like"/>
    <property type="match status" value="1"/>
</dbReference>
<name>L0HIS4_METFS</name>
<accession>L0HIS4</accession>
<dbReference type="KEGG" id="mfo:Metfor_1980"/>
<gene>
    <name evidence="2" type="ordered locus">Metfor_1980</name>
</gene>
<evidence type="ECO:0000313" key="3">
    <source>
        <dbReference type="Proteomes" id="UP000010824"/>
    </source>
</evidence>
<dbReference type="Proteomes" id="UP000010824">
    <property type="component" value="Chromosome"/>
</dbReference>
<dbReference type="InterPro" id="IPR007791">
    <property type="entry name" value="DjlA_N"/>
</dbReference>